<name>A0ABQ8UA33_9EUKA</name>
<dbReference type="PROSITE" id="PS50172">
    <property type="entry name" value="BRCT"/>
    <property type="match status" value="1"/>
</dbReference>
<evidence type="ECO:0000313" key="2">
    <source>
        <dbReference type="EMBL" id="KAJ4456178.1"/>
    </source>
</evidence>
<dbReference type="SUPFAM" id="SSF52113">
    <property type="entry name" value="BRCT domain"/>
    <property type="match status" value="1"/>
</dbReference>
<dbReference type="Pfam" id="PF16589">
    <property type="entry name" value="BRCT_2"/>
    <property type="match status" value="1"/>
</dbReference>
<dbReference type="InterPro" id="IPR036420">
    <property type="entry name" value="BRCT_dom_sf"/>
</dbReference>
<dbReference type="Gene3D" id="3.40.50.10190">
    <property type="entry name" value="BRCT domain"/>
    <property type="match status" value="1"/>
</dbReference>
<organism evidence="2 3">
    <name type="scientific">Paratrimastix pyriformis</name>
    <dbReference type="NCBI Taxonomy" id="342808"/>
    <lineage>
        <taxon>Eukaryota</taxon>
        <taxon>Metamonada</taxon>
        <taxon>Preaxostyla</taxon>
        <taxon>Paratrimastigidae</taxon>
        <taxon>Paratrimastix</taxon>
    </lineage>
</organism>
<dbReference type="Proteomes" id="UP001141327">
    <property type="component" value="Unassembled WGS sequence"/>
</dbReference>
<gene>
    <name evidence="2" type="ORF">PAPYR_8710</name>
</gene>
<feature type="domain" description="BRCT" evidence="1">
    <location>
        <begin position="41"/>
        <end position="126"/>
    </location>
</feature>
<sequence>MIGSDSHPSGNCALSCAIEYMLLRSLKEEPLGFFCGVSNRVKRMLFGGLDFYFDESVQPNRREDLTNLLRFRGGVVTENPASRSITHCVTTSAPKSYRPTWEYITPHWIDDCERSSRLLHPDEHPLYQPALLKSVLSLIQVVDVVCL</sequence>
<evidence type="ECO:0000313" key="3">
    <source>
        <dbReference type="Proteomes" id="UP001141327"/>
    </source>
</evidence>
<proteinExistence type="predicted"/>
<dbReference type="EMBL" id="JAPMOS010000079">
    <property type="protein sequence ID" value="KAJ4456178.1"/>
    <property type="molecule type" value="Genomic_DNA"/>
</dbReference>
<keyword evidence="3" id="KW-1185">Reference proteome</keyword>
<accession>A0ABQ8UA33</accession>
<reference evidence="2" key="1">
    <citation type="journal article" date="2022" name="bioRxiv">
        <title>Genomics of Preaxostyla Flagellates Illuminates Evolutionary Transitions and the Path Towards Mitochondrial Loss.</title>
        <authorList>
            <person name="Novak L.V.F."/>
            <person name="Treitli S.C."/>
            <person name="Pyrih J."/>
            <person name="Halakuc P."/>
            <person name="Pipaliya S.V."/>
            <person name="Vacek V."/>
            <person name="Brzon O."/>
            <person name="Soukal P."/>
            <person name="Eme L."/>
            <person name="Dacks J.B."/>
            <person name="Karnkowska A."/>
            <person name="Elias M."/>
            <person name="Hampl V."/>
        </authorList>
    </citation>
    <scope>NUCLEOTIDE SEQUENCE</scope>
    <source>
        <strain evidence="2">RCP-MX</strain>
    </source>
</reference>
<protein>
    <recommendedName>
        <fullName evidence="1">BRCT domain-containing protein</fullName>
    </recommendedName>
</protein>
<dbReference type="SMART" id="SM00292">
    <property type="entry name" value="BRCT"/>
    <property type="match status" value="1"/>
</dbReference>
<comment type="caution">
    <text evidence="2">The sequence shown here is derived from an EMBL/GenBank/DDBJ whole genome shotgun (WGS) entry which is preliminary data.</text>
</comment>
<evidence type="ECO:0000259" key="1">
    <source>
        <dbReference type="PROSITE" id="PS50172"/>
    </source>
</evidence>
<dbReference type="InterPro" id="IPR001357">
    <property type="entry name" value="BRCT_dom"/>
</dbReference>